<evidence type="ECO:0000313" key="2">
    <source>
        <dbReference type="Proteomes" id="UP000015104"/>
    </source>
</evidence>
<dbReference type="HOGENOM" id="CLU_3385350_0_0_1"/>
<dbReference type="EMBL" id="CAEY01000073">
    <property type="status" value="NOT_ANNOTATED_CDS"/>
    <property type="molecule type" value="Genomic_DNA"/>
</dbReference>
<sequence>MKVKSKNMLYSMCKGNIYHGIFGRPFWMMRRDE</sequence>
<dbReference type="Proteomes" id="UP000015104">
    <property type="component" value="Unassembled WGS sequence"/>
</dbReference>
<protein>
    <submittedName>
        <fullName evidence="1">Uncharacterized protein</fullName>
    </submittedName>
</protein>
<reference evidence="2" key="1">
    <citation type="submission" date="2011-08" db="EMBL/GenBank/DDBJ databases">
        <authorList>
            <person name="Rombauts S."/>
        </authorList>
    </citation>
    <scope>NUCLEOTIDE SEQUENCE</scope>
    <source>
        <strain evidence="2">London</strain>
    </source>
</reference>
<organism evidence="1 2">
    <name type="scientific">Tetranychus urticae</name>
    <name type="common">Two-spotted spider mite</name>
    <dbReference type="NCBI Taxonomy" id="32264"/>
    <lineage>
        <taxon>Eukaryota</taxon>
        <taxon>Metazoa</taxon>
        <taxon>Ecdysozoa</taxon>
        <taxon>Arthropoda</taxon>
        <taxon>Chelicerata</taxon>
        <taxon>Arachnida</taxon>
        <taxon>Acari</taxon>
        <taxon>Acariformes</taxon>
        <taxon>Trombidiformes</taxon>
        <taxon>Prostigmata</taxon>
        <taxon>Eleutherengona</taxon>
        <taxon>Raphignathae</taxon>
        <taxon>Tetranychoidea</taxon>
        <taxon>Tetranychidae</taxon>
        <taxon>Tetranychus</taxon>
    </lineage>
</organism>
<name>T1KH72_TETUR</name>
<reference evidence="1" key="2">
    <citation type="submission" date="2015-06" db="UniProtKB">
        <authorList>
            <consortium name="EnsemblMetazoa"/>
        </authorList>
    </citation>
    <scope>IDENTIFICATION</scope>
</reference>
<proteinExistence type="predicted"/>
<dbReference type="EnsemblMetazoa" id="tetur11g03330.1">
    <property type="protein sequence ID" value="tetur11g03330.1"/>
    <property type="gene ID" value="tetur11g03330"/>
</dbReference>
<keyword evidence="2" id="KW-1185">Reference proteome</keyword>
<evidence type="ECO:0000313" key="1">
    <source>
        <dbReference type="EnsemblMetazoa" id="tetur11g03330.1"/>
    </source>
</evidence>
<accession>T1KH72</accession>
<dbReference type="AlphaFoldDB" id="T1KH72"/>